<evidence type="ECO:0000313" key="6">
    <source>
        <dbReference type="EMBL" id="MBJ3776536.1"/>
    </source>
</evidence>
<feature type="domain" description="Aminotransferase class I/classII large" evidence="5">
    <location>
        <begin position="31"/>
        <end position="382"/>
    </location>
</feature>
<dbReference type="EMBL" id="JAEKJA010000009">
    <property type="protein sequence ID" value="MBJ3776536.1"/>
    <property type="molecule type" value="Genomic_DNA"/>
</dbReference>
<dbReference type="AlphaFoldDB" id="A0A934IK95"/>
<evidence type="ECO:0000256" key="1">
    <source>
        <dbReference type="ARBA" id="ARBA00001933"/>
    </source>
</evidence>
<dbReference type="InterPro" id="IPR004839">
    <property type="entry name" value="Aminotransferase_I/II_large"/>
</dbReference>
<dbReference type="SUPFAM" id="SSF53383">
    <property type="entry name" value="PLP-dependent transferases"/>
    <property type="match status" value="1"/>
</dbReference>
<evidence type="ECO:0000313" key="7">
    <source>
        <dbReference type="Proteomes" id="UP000609531"/>
    </source>
</evidence>
<dbReference type="InterPro" id="IPR015421">
    <property type="entry name" value="PyrdxlP-dep_Trfase_major"/>
</dbReference>
<evidence type="ECO:0000256" key="2">
    <source>
        <dbReference type="ARBA" id="ARBA00022576"/>
    </source>
</evidence>
<dbReference type="InterPro" id="IPR050881">
    <property type="entry name" value="LL-DAP_aminotransferase"/>
</dbReference>
<reference evidence="6" key="1">
    <citation type="submission" date="2020-12" db="EMBL/GenBank/DDBJ databases">
        <title>Bacterial taxonomy.</title>
        <authorList>
            <person name="Pan X."/>
        </authorList>
    </citation>
    <scope>NUCLEOTIDE SEQUENCE</scope>
    <source>
        <strain evidence="6">B2012</strain>
    </source>
</reference>
<dbReference type="NCBIfam" id="NF006604">
    <property type="entry name" value="PRK09148.1"/>
    <property type="match status" value="1"/>
</dbReference>
<dbReference type="RefSeq" id="WP_198882431.1">
    <property type="nucleotide sequence ID" value="NZ_JAEKJA010000009.1"/>
</dbReference>
<comment type="cofactor">
    <cofactor evidence="1 4">
        <name>pyridoxal 5'-phosphate</name>
        <dbReference type="ChEBI" id="CHEBI:597326"/>
    </cofactor>
</comment>
<dbReference type="PROSITE" id="PS00105">
    <property type="entry name" value="AA_TRANSFER_CLASS_1"/>
    <property type="match status" value="1"/>
</dbReference>
<dbReference type="Gene3D" id="3.40.640.10">
    <property type="entry name" value="Type I PLP-dependent aspartate aminotransferase-like (Major domain)"/>
    <property type="match status" value="1"/>
</dbReference>
<keyword evidence="7" id="KW-1185">Reference proteome</keyword>
<comment type="caution">
    <text evidence="6">The sequence shown here is derived from an EMBL/GenBank/DDBJ whole genome shotgun (WGS) entry which is preliminary data.</text>
</comment>
<dbReference type="PANTHER" id="PTHR42832:SF1">
    <property type="entry name" value="GLUTAMATE-PYRUVATE AMINOTRANSFERASE ALAC"/>
    <property type="match status" value="1"/>
</dbReference>
<dbReference type="Proteomes" id="UP000609531">
    <property type="component" value="Unassembled WGS sequence"/>
</dbReference>
<name>A0A934IK95_9HYPH</name>
<proteinExistence type="inferred from homology"/>
<keyword evidence="3 4" id="KW-0808">Transferase</keyword>
<accession>A0A934IK95</accession>
<comment type="similarity">
    <text evidence="4">Belongs to the class-I pyridoxal-phosphate-dependent aminotransferase family.</text>
</comment>
<dbReference type="GO" id="GO:0008483">
    <property type="term" value="F:transaminase activity"/>
    <property type="evidence" value="ECO:0007669"/>
    <property type="project" value="UniProtKB-KW"/>
</dbReference>
<dbReference type="CDD" id="cd00609">
    <property type="entry name" value="AAT_like"/>
    <property type="match status" value="1"/>
</dbReference>
<keyword evidence="2 4" id="KW-0032">Aminotransferase</keyword>
<gene>
    <name evidence="6" type="ORF">JCR33_12590</name>
</gene>
<dbReference type="PANTHER" id="PTHR42832">
    <property type="entry name" value="AMINO ACID AMINOTRANSFERASE"/>
    <property type="match status" value="1"/>
</dbReference>
<dbReference type="InterPro" id="IPR015422">
    <property type="entry name" value="PyrdxlP-dep_Trfase_small"/>
</dbReference>
<dbReference type="Pfam" id="PF00155">
    <property type="entry name" value="Aminotran_1_2"/>
    <property type="match status" value="1"/>
</dbReference>
<sequence>MQNFHKIRRLPPYVFEEVNRLKAAARAEGADIIDLGMGNPDLPTPQVIVDKLVETVAKPRTHRYSASKGIPGLRRAQAAYYDRRFGVKLNPDTEVVATLGSKEGFANMAQAITAPGDVVLTPNPSYPIHAFGFLMAGGSIRSLPAEPGPDFFRALERAVVHSVPQPIAMVLCYPSNPGAYIADLDFYRDVIAFAKKHEIFVLSDLAYSEIYFDCAPPPSILQVEGAKDVAVEFTSMSKTFSMPGWRMGFAVGNERLIAALARVKSYLDYGAFTPIQVAAAAALNGGDEPIVEIRETYRKRRDALVDAFSRAGWDIPSPAASMFAWAPIPPAMAHLGSLEFSKRLLEEAHVAVAPGIGFGEHGDGHVRIALVENEQRIRQAARGLKRFLDNHAASNVVPLNAAVR</sequence>
<dbReference type="InterPro" id="IPR015424">
    <property type="entry name" value="PyrdxlP-dep_Trfase"/>
</dbReference>
<dbReference type="GO" id="GO:0030170">
    <property type="term" value="F:pyridoxal phosphate binding"/>
    <property type="evidence" value="ECO:0007669"/>
    <property type="project" value="InterPro"/>
</dbReference>
<dbReference type="EC" id="2.6.1.-" evidence="4"/>
<protein>
    <recommendedName>
        <fullName evidence="4">Aminotransferase</fullName>
        <ecNumber evidence="4">2.6.1.-</ecNumber>
    </recommendedName>
</protein>
<organism evidence="6 7">
    <name type="scientific">Acuticoccus mangrovi</name>
    <dbReference type="NCBI Taxonomy" id="2796142"/>
    <lineage>
        <taxon>Bacteria</taxon>
        <taxon>Pseudomonadati</taxon>
        <taxon>Pseudomonadota</taxon>
        <taxon>Alphaproteobacteria</taxon>
        <taxon>Hyphomicrobiales</taxon>
        <taxon>Amorphaceae</taxon>
        <taxon>Acuticoccus</taxon>
    </lineage>
</organism>
<evidence type="ECO:0000256" key="3">
    <source>
        <dbReference type="ARBA" id="ARBA00022679"/>
    </source>
</evidence>
<dbReference type="Gene3D" id="3.90.1150.10">
    <property type="entry name" value="Aspartate Aminotransferase, domain 1"/>
    <property type="match status" value="1"/>
</dbReference>
<dbReference type="InterPro" id="IPR004838">
    <property type="entry name" value="NHTrfase_class1_PyrdxlP-BS"/>
</dbReference>
<evidence type="ECO:0000259" key="5">
    <source>
        <dbReference type="Pfam" id="PF00155"/>
    </source>
</evidence>
<evidence type="ECO:0000256" key="4">
    <source>
        <dbReference type="RuleBase" id="RU000481"/>
    </source>
</evidence>